<comment type="caution">
    <text evidence="6">The sequence shown here is derived from an EMBL/GenBank/DDBJ whole genome shotgun (WGS) entry which is preliminary data.</text>
</comment>
<dbReference type="Gene3D" id="3.40.190.10">
    <property type="entry name" value="Periplasmic binding protein-like II"/>
    <property type="match status" value="1"/>
</dbReference>
<evidence type="ECO:0000259" key="5">
    <source>
        <dbReference type="Pfam" id="PF00496"/>
    </source>
</evidence>
<dbReference type="InterPro" id="IPR039424">
    <property type="entry name" value="SBP_5"/>
</dbReference>
<dbReference type="EMBL" id="JADMKU010000003">
    <property type="protein sequence ID" value="MBR9650343.1"/>
    <property type="molecule type" value="Genomic_DNA"/>
</dbReference>
<proteinExistence type="inferred from homology"/>
<reference evidence="6 7" key="1">
    <citation type="journal article" date="2021" name="Arch. Microbiol.">
        <title>Thalassobius aquimarinus sp. nov., isolated from the Sea of Japan seashore.</title>
        <authorList>
            <person name="Kurilenko V.V."/>
            <person name="Romanenko L.A."/>
            <person name="Chernysheva N.Y."/>
            <person name="Velansky P.V."/>
            <person name="Tekutyeva L.A."/>
            <person name="Isaeva M.P."/>
            <person name="Mikhailov V.V."/>
        </authorList>
    </citation>
    <scope>NUCLEOTIDE SEQUENCE [LARGE SCALE GENOMIC DNA]</scope>
    <source>
        <strain evidence="6 7">KMM 8518</strain>
    </source>
</reference>
<dbReference type="PIRSF" id="PIRSF002741">
    <property type="entry name" value="MppA"/>
    <property type="match status" value="1"/>
</dbReference>
<comment type="subcellular location">
    <subcellularLocation>
        <location evidence="1">Periplasm</location>
    </subcellularLocation>
</comment>
<protein>
    <submittedName>
        <fullName evidence="6">ABC transporter substrate-binding protein</fullName>
    </submittedName>
</protein>
<accession>A0ABS5HP06</accession>
<dbReference type="Pfam" id="PF00496">
    <property type="entry name" value="SBP_bac_5"/>
    <property type="match status" value="1"/>
</dbReference>
<feature type="domain" description="Solute-binding protein family 5" evidence="5">
    <location>
        <begin position="71"/>
        <end position="427"/>
    </location>
</feature>
<evidence type="ECO:0000256" key="4">
    <source>
        <dbReference type="SAM" id="SignalP"/>
    </source>
</evidence>
<keyword evidence="3 4" id="KW-0732">Signal</keyword>
<dbReference type="PANTHER" id="PTHR30290">
    <property type="entry name" value="PERIPLASMIC BINDING COMPONENT OF ABC TRANSPORTER"/>
    <property type="match status" value="1"/>
</dbReference>
<dbReference type="SUPFAM" id="SSF53850">
    <property type="entry name" value="Periplasmic binding protein-like II"/>
    <property type="match status" value="1"/>
</dbReference>
<keyword evidence="7" id="KW-1185">Reference proteome</keyword>
<organism evidence="6 7">
    <name type="scientific">Thalassovita aquimarina</name>
    <dbReference type="NCBI Taxonomy" id="2785917"/>
    <lineage>
        <taxon>Bacteria</taxon>
        <taxon>Pseudomonadati</taxon>
        <taxon>Pseudomonadota</taxon>
        <taxon>Alphaproteobacteria</taxon>
        <taxon>Rhodobacterales</taxon>
        <taxon>Roseobacteraceae</taxon>
        <taxon>Thalassovita</taxon>
    </lineage>
</organism>
<evidence type="ECO:0000256" key="2">
    <source>
        <dbReference type="ARBA" id="ARBA00005695"/>
    </source>
</evidence>
<dbReference type="PANTHER" id="PTHR30290:SF38">
    <property type="entry name" value="D,D-DIPEPTIDE-BINDING PERIPLASMIC PROTEIN DDPA-RELATED"/>
    <property type="match status" value="1"/>
</dbReference>
<name>A0ABS5HP06_9RHOB</name>
<feature type="chain" id="PRO_5045953711" evidence="4">
    <location>
        <begin position="29"/>
        <end position="515"/>
    </location>
</feature>
<evidence type="ECO:0000313" key="7">
    <source>
        <dbReference type="Proteomes" id="UP001195941"/>
    </source>
</evidence>
<sequence length="515" mass="55986">MRNSLRNLLSGAALALLAGLAPITGASAETLRYATIGEPPSLDVHMGTATIAATIGQHMFETLYAFDSTYEPQPLLASGEMLADDGRTIVMTLRQGVKFHNGKELTAEDVVASLQRWGEYGARGKLLMANATSVEATGPYEVTLKLSEPNGAWKSMLAFPNGGPVIYPSEIVTAAGGDPIKPENYVGTGPFMFKEWRGNRHVELVKFDDYVGVDAPADGYAGARTAEVDAIRFIPVPDVGTRVSGVQAGDYDYAEFISGDLYGVLKDDASVKIHLSGAPIFGLMFMNSKEGPLADNFELRRAIHTALNKEEALRVSVGEEALWKANGSFYPEGNIWYTEAGTEAYSVGDPEKAKAMAEAAGYDGTPIKLLVSTNYKTHYDQATVFTRQLADAGINVQMVVVDWATLLKKRAQPDQWDMFVTHHGNIPDPILLTALNDSYPGWWVTPEKAALKAKFTGTSDLDVRREAWSELQALMYEQVPTIKVGDVYSYNIASPSLKGLGATTLIWPHFWGISK</sequence>
<dbReference type="CDD" id="cd08502">
    <property type="entry name" value="PBP2_NikA_DppA_OppA_like_16"/>
    <property type="match status" value="1"/>
</dbReference>
<feature type="signal peptide" evidence="4">
    <location>
        <begin position="1"/>
        <end position="28"/>
    </location>
</feature>
<gene>
    <name evidence="6" type="ORF">IT775_04280</name>
</gene>
<dbReference type="InterPro" id="IPR000914">
    <property type="entry name" value="SBP_5_dom"/>
</dbReference>
<evidence type="ECO:0000256" key="1">
    <source>
        <dbReference type="ARBA" id="ARBA00004418"/>
    </source>
</evidence>
<dbReference type="Proteomes" id="UP001195941">
    <property type="component" value="Unassembled WGS sequence"/>
</dbReference>
<comment type="similarity">
    <text evidence="2">Belongs to the bacterial solute-binding protein 5 family.</text>
</comment>
<dbReference type="RefSeq" id="WP_212699863.1">
    <property type="nucleotide sequence ID" value="NZ_JADMKU010000003.1"/>
</dbReference>
<dbReference type="Gene3D" id="3.10.105.10">
    <property type="entry name" value="Dipeptide-binding Protein, Domain 3"/>
    <property type="match status" value="1"/>
</dbReference>
<dbReference type="InterPro" id="IPR030678">
    <property type="entry name" value="Peptide/Ni-bd"/>
</dbReference>
<evidence type="ECO:0000313" key="6">
    <source>
        <dbReference type="EMBL" id="MBR9650343.1"/>
    </source>
</evidence>
<evidence type="ECO:0000256" key="3">
    <source>
        <dbReference type="ARBA" id="ARBA00022729"/>
    </source>
</evidence>